<accession>A0A4X2KX59</accession>
<organism evidence="7 8">
    <name type="scientific">Vombatus ursinus</name>
    <name type="common">Common wombat</name>
    <dbReference type="NCBI Taxonomy" id="29139"/>
    <lineage>
        <taxon>Eukaryota</taxon>
        <taxon>Metazoa</taxon>
        <taxon>Chordata</taxon>
        <taxon>Craniata</taxon>
        <taxon>Vertebrata</taxon>
        <taxon>Euteleostomi</taxon>
        <taxon>Mammalia</taxon>
        <taxon>Metatheria</taxon>
        <taxon>Diprotodontia</taxon>
        <taxon>Vombatidae</taxon>
        <taxon>Vombatus</taxon>
    </lineage>
</organism>
<evidence type="ECO:0000256" key="4">
    <source>
        <dbReference type="RuleBase" id="RU004262"/>
    </source>
</evidence>
<name>A0A4X2KX59_VOMUR</name>
<keyword evidence="5" id="KW-0732">Signal</keyword>
<keyword evidence="8" id="KW-1185">Reference proteome</keyword>
<dbReference type="Ensembl" id="ENSVURT00010016643.1">
    <property type="protein sequence ID" value="ENSVURP00010014636.1"/>
    <property type="gene ID" value="ENSVURG00010011224.1"/>
</dbReference>
<dbReference type="InterPro" id="IPR029058">
    <property type="entry name" value="AB_hydrolase_fold"/>
</dbReference>
<reference evidence="7" key="2">
    <citation type="submission" date="2025-08" db="UniProtKB">
        <authorList>
            <consortium name="Ensembl"/>
        </authorList>
    </citation>
    <scope>IDENTIFICATION</scope>
</reference>
<dbReference type="GeneTree" id="ENSGT00940000161940"/>
<proteinExistence type="inferred from homology"/>
<protein>
    <recommendedName>
        <fullName evidence="6">Lipase domain-containing protein</fullName>
    </recommendedName>
</protein>
<evidence type="ECO:0000313" key="7">
    <source>
        <dbReference type="Ensembl" id="ENSVURP00010014636.1"/>
    </source>
</evidence>
<reference evidence="8" key="1">
    <citation type="submission" date="2018-12" db="EMBL/GenBank/DDBJ databases">
        <authorList>
            <person name="Yazar S."/>
        </authorList>
    </citation>
    <scope>NUCLEOTIDE SEQUENCE [LARGE SCALE GENOMIC DNA]</scope>
</reference>
<dbReference type="SUPFAM" id="SSF53474">
    <property type="entry name" value="alpha/beta-Hydrolases"/>
    <property type="match status" value="1"/>
</dbReference>
<dbReference type="InterPro" id="IPR013818">
    <property type="entry name" value="Lipase"/>
</dbReference>
<dbReference type="GO" id="GO:0005615">
    <property type="term" value="C:extracellular space"/>
    <property type="evidence" value="ECO:0007669"/>
    <property type="project" value="TreeGrafter"/>
</dbReference>
<feature type="chain" id="PRO_5021464358" description="Lipase domain-containing protein" evidence="5">
    <location>
        <begin position="19"/>
        <end position="157"/>
    </location>
</feature>
<dbReference type="Proteomes" id="UP000314987">
    <property type="component" value="Unassembled WGS sequence"/>
</dbReference>
<dbReference type="GO" id="GO:0004620">
    <property type="term" value="F:phospholipase activity"/>
    <property type="evidence" value="ECO:0007669"/>
    <property type="project" value="TreeGrafter"/>
</dbReference>
<sequence>MLTLLVLILCFSDGKTCCLHFTELSLNDAFIDIFESHIEVKLILYTREIITCAQPLFTVNFVLNNEFKHTKKTVWIIHGYRPFGTNPVWLQKLTKILLSLEDLNVIIVDWNHGATTLLCERAIRRSWTVAEILKEYVKRMMVSWEFVYLKQYKTKDE</sequence>
<reference evidence="7" key="3">
    <citation type="submission" date="2025-09" db="UniProtKB">
        <authorList>
            <consortium name="Ensembl"/>
        </authorList>
    </citation>
    <scope>IDENTIFICATION</scope>
</reference>
<dbReference type="GO" id="GO:0016042">
    <property type="term" value="P:lipid catabolic process"/>
    <property type="evidence" value="ECO:0007669"/>
    <property type="project" value="TreeGrafter"/>
</dbReference>
<evidence type="ECO:0000256" key="1">
    <source>
        <dbReference type="ARBA" id="ARBA00004613"/>
    </source>
</evidence>
<dbReference type="OMA" id="ETIMSWF"/>
<dbReference type="InterPro" id="IPR000734">
    <property type="entry name" value="TAG_lipase"/>
</dbReference>
<dbReference type="Pfam" id="PF00151">
    <property type="entry name" value="Lipase"/>
    <property type="match status" value="1"/>
</dbReference>
<comment type="subcellular location">
    <subcellularLocation>
        <location evidence="1">Secreted</location>
    </subcellularLocation>
</comment>
<evidence type="ECO:0000259" key="6">
    <source>
        <dbReference type="Pfam" id="PF00151"/>
    </source>
</evidence>
<evidence type="ECO:0000256" key="3">
    <source>
        <dbReference type="ARBA" id="ARBA00022525"/>
    </source>
</evidence>
<evidence type="ECO:0000256" key="5">
    <source>
        <dbReference type="SAM" id="SignalP"/>
    </source>
</evidence>
<evidence type="ECO:0000313" key="8">
    <source>
        <dbReference type="Proteomes" id="UP000314987"/>
    </source>
</evidence>
<dbReference type="PANTHER" id="PTHR11610:SF103">
    <property type="entry name" value="LIPASE MEMBER I"/>
    <property type="match status" value="1"/>
</dbReference>
<keyword evidence="3" id="KW-0964">Secreted</keyword>
<evidence type="ECO:0000256" key="2">
    <source>
        <dbReference type="ARBA" id="ARBA00010701"/>
    </source>
</evidence>
<feature type="domain" description="Lipase" evidence="6">
    <location>
        <begin position="35"/>
        <end position="138"/>
    </location>
</feature>
<comment type="similarity">
    <text evidence="2 4">Belongs to the AB hydrolase superfamily. Lipase family.</text>
</comment>
<dbReference type="STRING" id="29139.ENSVURP00010014636"/>
<feature type="signal peptide" evidence="5">
    <location>
        <begin position="1"/>
        <end position="18"/>
    </location>
</feature>
<dbReference type="AlphaFoldDB" id="A0A4X2KX59"/>
<dbReference type="PANTHER" id="PTHR11610">
    <property type="entry name" value="LIPASE"/>
    <property type="match status" value="1"/>
</dbReference>
<dbReference type="Gene3D" id="3.40.50.1820">
    <property type="entry name" value="alpha/beta hydrolase"/>
    <property type="match status" value="1"/>
</dbReference>